<comment type="caution">
    <text evidence="17">The sequence shown here is derived from an EMBL/GenBank/DDBJ whole genome shotgun (WGS) entry which is preliminary data.</text>
</comment>
<dbReference type="PRINTS" id="PR00409">
    <property type="entry name" value="PHDIOXRDTASE"/>
</dbReference>
<reference evidence="17 18" key="1">
    <citation type="submission" date="2020-04" db="EMBL/GenBank/DDBJ databases">
        <title>MicrobeNet Type strains.</title>
        <authorList>
            <person name="Nicholson A.C."/>
        </authorList>
    </citation>
    <scope>NUCLEOTIDE SEQUENCE [LARGE SCALE GENOMIC DNA]</scope>
    <source>
        <strain evidence="17 18">ATCC BAA-14</strain>
    </source>
</reference>
<proteinExistence type="inferred from homology"/>
<dbReference type="Proteomes" id="UP000563898">
    <property type="component" value="Unassembled WGS sequence"/>
</dbReference>
<dbReference type="EMBL" id="JAAXPC010000001">
    <property type="protein sequence ID" value="NKY00195.1"/>
    <property type="molecule type" value="Genomic_DNA"/>
</dbReference>
<dbReference type="InterPro" id="IPR008333">
    <property type="entry name" value="Cbr1-like_FAD-bd_dom"/>
</dbReference>
<comment type="similarity">
    <text evidence="14">Belongs to the globin family.</text>
</comment>
<evidence type="ECO:0000256" key="4">
    <source>
        <dbReference type="ARBA" id="ARBA00022617"/>
    </source>
</evidence>
<keyword evidence="14" id="KW-0813">Transport</keyword>
<accession>A0A846WEE7</accession>
<dbReference type="InterPro" id="IPR012292">
    <property type="entry name" value="Globin/Proto"/>
</dbReference>
<evidence type="ECO:0000256" key="7">
    <source>
        <dbReference type="ARBA" id="ARBA00022723"/>
    </source>
</evidence>
<dbReference type="GO" id="GO:0046872">
    <property type="term" value="F:metal ion binding"/>
    <property type="evidence" value="ECO:0007669"/>
    <property type="project" value="UniProtKB-KW"/>
</dbReference>
<sequence>MLTMPTREVIAATLPAVDGALGEITPNFYARMFAAHPTLLDDMFNRTHQRSGEQPMALAGSIAAFAKLQLEPDLRRQRFIIDRIAHKHASLGVTRDQYSIVHEHLFAAIVEVLGAAVTPEVANAWDELYWEMADVLIREEAGLYAAAGVEPGAVWRDLVVTRRDQVAPDAVSFILAAPDGADLPAFSPGQYISVQVPLTDGAHQIRQYSLIGTPQAREEWRISVKLAGEVSAFLHENVFEGDAVHVSMPFGDLVLPEDDSPLLLASAGIGCTPVIGLLTALAESGTDRPVTVLHADHSRAGQPHRGQLGALVEQIDSARLYQWYQHGADHLVSDAVRTGRMSLDGIDLADGVHAMLCGPTGFLDSVRTQLLDRNVPSERIHFETFGPELLRAGASR</sequence>
<keyword evidence="8" id="KW-0521">NADP</keyword>
<dbReference type="Pfam" id="PF00042">
    <property type="entry name" value="Globin"/>
    <property type="match status" value="1"/>
</dbReference>
<dbReference type="GO" id="GO:0020037">
    <property type="term" value="F:heme binding"/>
    <property type="evidence" value="ECO:0007669"/>
    <property type="project" value="InterPro"/>
</dbReference>
<dbReference type="SUPFAM" id="SSF52343">
    <property type="entry name" value="Ferredoxin reductase-like, C-terminal NADP-linked domain"/>
    <property type="match status" value="1"/>
</dbReference>
<evidence type="ECO:0000259" key="16">
    <source>
        <dbReference type="PROSITE" id="PS51384"/>
    </source>
</evidence>
<dbReference type="GO" id="GO:0071949">
    <property type="term" value="F:FAD binding"/>
    <property type="evidence" value="ECO:0007669"/>
    <property type="project" value="TreeGrafter"/>
</dbReference>
<feature type="domain" description="Globin" evidence="15">
    <location>
        <begin position="1"/>
        <end position="141"/>
    </location>
</feature>
<dbReference type="InterPro" id="IPR000971">
    <property type="entry name" value="Globin"/>
</dbReference>
<dbReference type="InterPro" id="IPR017938">
    <property type="entry name" value="Riboflavin_synthase-like_b-brl"/>
</dbReference>
<dbReference type="CDD" id="cd14782">
    <property type="entry name" value="FHb-globin_2"/>
    <property type="match status" value="1"/>
</dbReference>
<dbReference type="InterPro" id="IPR039261">
    <property type="entry name" value="FNR_nucleotide-bd"/>
</dbReference>
<dbReference type="Gene3D" id="2.40.30.10">
    <property type="entry name" value="Translation factors"/>
    <property type="match status" value="1"/>
</dbReference>
<evidence type="ECO:0000256" key="14">
    <source>
        <dbReference type="RuleBase" id="RU000356"/>
    </source>
</evidence>
<keyword evidence="5 14" id="KW-0561">Oxygen transport</keyword>
<dbReference type="CDD" id="cd06184">
    <property type="entry name" value="flavohem_like_fad_nad_binding"/>
    <property type="match status" value="1"/>
</dbReference>
<dbReference type="InterPro" id="IPR009050">
    <property type="entry name" value="Globin-like_sf"/>
</dbReference>
<evidence type="ECO:0000313" key="17">
    <source>
        <dbReference type="EMBL" id="NKY00195.1"/>
    </source>
</evidence>
<organism evidence="17 18">
    <name type="scientific">Gordonia polyisoprenivorans</name>
    <dbReference type="NCBI Taxonomy" id="84595"/>
    <lineage>
        <taxon>Bacteria</taxon>
        <taxon>Bacillati</taxon>
        <taxon>Actinomycetota</taxon>
        <taxon>Actinomycetes</taxon>
        <taxon>Mycobacteriales</taxon>
        <taxon>Gordoniaceae</taxon>
        <taxon>Gordonia</taxon>
    </lineage>
</organism>
<keyword evidence="11" id="KW-0520">NAD</keyword>
<dbReference type="GO" id="GO:0071500">
    <property type="term" value="P:cellular response to nitrosative stress"/>
    <property type="evidence" value="ECO:0007669"/>
    <property type="project" value="TreeGrafter"/>
</dbReference>
<dbReference type="GO" id="GO:0008941">
    <property type="term" value="F:nitric oxide dioxygenase NAD(P)H activity"/>
    <property type="evidence" value="ECO:0007669"/>
    <property type="project" value="UniProtKB-EC"/>
</dbReference>
<evidence type="ECO:0000256" key="1">
    <source>
        <dbReference type="ARBA" id="ARBA00001970"/>
    </source>
</evidence>
<dbReference type="PANTHER" id="PTHR43396">
    <property type="entry name" value="FLAVOHEMOPROTEIN"/>
    <property type="match status" value="1"/>
</dbReference>
<dbReference type="GO" id="GO:0019825">
    <property type="term" value="F:oxygen binding"/>
    <property type="evidence" value="ECO:0007669"/>
    <property type="project" value="InterPro"/>
</dbReference>
<dbReference type="AlphaFoldDB" id="A0A846WEE7"/>
<evidence type="ECO:0000256" key="2">
    <source>
        <dbReference type="ARBA" id="ARBA00006401"/>
    </source>
</evidence>
<gene>
    <name evidence="17" type="ORF">HGA05_01185</name>
</gene>
<comment type="cofactor">
    <cofactor evidence="1">
        <name>heme b</name>
        <dbReference type="ChEBI" id="CHEBI:60344"/>
    </cofactor>
</comment>
<comment type="catalytic activity">
    <reaction evidence="12">
        <text>2 nitric oxide + NADH + 2 O2 = 2 nitrate + NAD(+) + H(+)</text>
        <dbReference type="Rhea" id="RHEA:19469"/>
        <dbReference type="ChEBI" id="CHEBI:15378"/>
        <dbReference type="ChEBI" id="CHEBI:15379"/>
        <dbReference type="ChEBI" id="CHEBI:16480"/>
        <dbReference type="ChEBI" id="CHEBI:17632"/>
        <dbReference type="ChEBI" id="CHEBI:57540"/>
        <dbReference type="ChEBI" id="CHEBI:57945"/>
        <dbReference type="EC" id="1.14.12.17"/>
    </reaction>
</comment>
<dbReference type="GO" id="GO:0046210">
    <property type="term" value="P:nitric oxide catabolic process"/>
    <property type="evidence" value="ECO:0007669"/>
    <property type="project" value="TreeGrafter"/>
</dbReference>
<feature type="domain" description="FAD-binding FR-type" evidence="16">
    <location>
        <begin position="153"/>
        <end position="256"/>
    </location>
</feature>
<evidence type="ECO:0000256" key="3">
    <source>
        <dbReference type="ARBA" id="ARBA00012229"/>
    </source>
</evidence>
<dbReference type="PROSITE" id="PS01033">
    <property type="entry name" value="GLOBIN"/>
    <property type="match status" value="1"/>
</dbReference>
<dbReference type="PANTHER" id="PTHR43396:SF3">
    <property type="entry name" value="FLAVOHEMOPROTEIN"/>
    <property type="match status" value="1"/>
</dbReference>
<dbReference type="SUPFAM" id="SSF63380">
    <property type="entry name" value="Riboflavin synthase domain-like"/>
    <property type="match status" value="1"/>
</dbReference>
<keyword evidence="10" id="KW-0411">Iron-sulfur</keyword>
<comment type="catalytic activity">
    <reaction evidence="13">
        <text>2 nitric oxide + NADPH + 2 O2 = 2 nitrate + NADP(+) + H(+)</text>
        <dbReference type="Rhea" id="RHEA:19465"/>
        <dbReference type="ChEBI" id="CHEBI:15378"/>
        <dbReference type="ChEBI" id="CHEBI:15379"/>
        <dbReference type="ChEBI" id="CHEBI:16480"/>
        <dbReference type="ChEBI" id="CHEBI:17632"/>
        <dbReference type="ChEBI" id="CHEBI:57783"/>
        <dbReference type="ChEBI" id="CHEBI:58349"/>
        <dbReference type="EC" id="1.14.12.17"/>
    </reaction>
</comment>
<evidence type="ECO:0000256" key="5">
    <source>
        <dbReference type="ARBA" id="ARBA00022621"/>
    </source>
</evidence>
<name>A0A846WEE7_9ACTN</name>
<dbReference type="EC" id="1.14.12.17" evidence="3"/>
<dbReference type="Gene3D" id="1.10.490.10">
    <property type="entry name" value="Globins"/>
    <property type="match status" value="1"/>
</dbReference>
<dbReference type="InterPro" id="IPR017927">
    <property type="entry name" value="FAD-bd_FR_type"/>
</dbReference>
<keyword evidence="7" id="KW-0479">Metal-binding</keyword>
<dbReference type="PROSITE" id="PS51384">
    <property type="entry name" value="FAD_FR"/>
    <property type="match status" value="1"/>
</dbReference>
<evidence type="ECO:0000256" key="13">
    <source>
        <dbReference type="ARBA" id="ARBA00049433"/>
    </source>
</evidence>
<evidence type="ECO:0000313" key="18">
    <source>
        <dbReference type="Proteomes" id="UP000563898"/>
    </source>
</evidence>
<evidence type="ECO:0000256" key="12">
    <source>
        <dbReference type="ARBA" id="ARBA00048649"/>
    </source>
</evidence>
<evidence type="ECO:0000256" key="8">
    <source>
        <dbReference type="ARBA" id="ARBA00022857"/>
    </source>
</evidence>
<keyword evidence="4 14" id="KW-0349">Heme</keyword>
<dbReference type="GO" id="GO:0005344">
    <property type="term" value="F:oxygen carrier activity"/>
    <property type="evidence" value="ECO:0007669"/>
    <property type="project" value="UniProtKB-KW"/>
</dbReference>
<evidence type="ECO:0000256" key="11">
    <source>
        <dbReference type="ARBA" id="ARBA00023027"/>
    </source>
</evidence>
<comment type="similarity">
    <text evidence="2">In the C-terminal section; belongs to the flavoprotein pyridine nucleotide cytochrome reductase family.</text>
</comment>
<protein>
    <recommendedName>
        <fullName evidence="3">nitric oxide dioxygenase</fullName>
        <ecNumber evidence="3">1.14.12.17</ecNumber>
    </recommendedName>
</protein>
<dbReference type="Gene3D" id="3.40.50.80">
    <property type="entry name" value="Nucleotide-binding domain of ferredoxin-NADP reductase (FNR) module"/>
    <property type="match status" value="1"/>
</dbReference>
<dbReference type="SUPFAM" id="SSF46458">
    <property type="entry name" value="Globin-like"/>
    <property type="match status" value="1"/>
</dbReference>
<evidence type="ECO:0000256" key="10">
    <source>
        <dbReference type="ARBA" id="ARBA00023014"/>
    </source>
</evidence>
<evidence type="ECO:0000256" key="6">
    <source>
        <dbReference type="ARBA" id="ARBA00022714"/>
    </source>
</evidence>
<keyword evidence="6" id="KW-0001">2Fe-2S</keyword>
<keyword evidence="9" id="KW-0408">Iron</keyword>
<dbReference type="RefSeq" id="WP_006372553.1">
    <property type="nucleotide sequence ID" value="NZ_JAAXPC010000001.1"/>
</dbReference>
<evidence type="ECO:0000256" key="9">
    <source>
        <dbReference type="ARBA" id="ARBA00023004"/>
    </source>
</evidence>
<dbReference type="GO" id="GO:0051537">
    <property type="term" value="F:2 iron, 2 sulfur cluster binding"/>
    <property type="evidence" value="ECO:0007669"/>
    <property type="project" value="UniProtKB-KW"/>
</dbReference>
<dbReference type="Pfam" id="PF00970">
    <property type="entry name" value="FAD_binding_6"/>
    <property type="match status" value="1"/>
</dbReference>
<evidence type="ECO:0000259" key="15">
    <source>
        <dbReference type="PROSITE" id="PS01033"/>
    </source>
</evidence>